<evidence type="ECO:0000256" key="3">
    <source>
        <dbReference type="ARBA" id="ARBA00004742"/>
    </source>
</evidence>
<dbReference type="PANTHER" id="PTHR48078:SF2">
    <property type="entry name" value="CATABOLIC L-SERINE_THREONINE DEHYDRATASE"/>
    <property type="match status" value="1"/>
</dbReference>
<dbReference type="GO" id="GO:0006567">
    <property type="term" value="P:L-threonine catabolic process"/>
    <property type="evidence" value="ECO:0007669"/>
    <property type="project" value="TreeGrafter"/>
</dbReference>
<dbReference type="InterPro" id="IPR050147">
    <property type="entry name" value="Ser/Thr_Dehydratase"/>
</dbReference>
<evidence type="ECO:0000256" key="7">
    <source>
        <dbReference type="ARBA" id="ARBA00022490"/>
    </source>
</evidence>
<evidence type="ECO:0000256" key="1">
    <source>
        <dbReference type="ARBA" id="ARBA00001933"/>
    </source>
</evidence>
<evidence type="ECO:0000313" key="12">
    <source>
        <dbReference type="EMBL" id="KAG4410628.1"/>
    </source>
</evidence>
<dbReference type="InterPro" id="IPR036052">
    <property type="entry name" value="TrpB-like_PALP_sf"/>
</dbReference>
<evidence type="ECO:0000256" key="5">
    <source>
        <dbReference type="ARBA" id="ARBA00012093"/>
    </source>
</evidence>
<dbReference type="SUPFAM" id="SSF53686">
    <property type="entry name" value="Tryptophan synthase beta subunit-like PLP-dependent enzymes"/>
    <property type="match status" value="1"/>
</dbReference>
<dbReference type="EC" id="4.3.1.17" evidence="5"/>
<proteinExistence type="inferred from homology"/>
<comment type="subcellular location">
    <subcellularLocation>
        <location evidence="2">Cytoplasm</location>
    </subcellularLocation>
</comment>
<evidence type="ECO:0000256" key="4">
    <source>
        <dbReference type="ARBA" id="ARBA00010869"/>
    </source>
</evidence>
<dbReference type="FunFam" id="3.40.50.1100:FF:000040">
    <property type="entry name" value="L-serine dehydratase, putative"/>
    <property type="match status" value="1"/>
</dbReference>
<dbReference type="GO" id="GO:0009097">
    <property type="term" value="P:isoleucine biosynthetic process"/>
    <property type="evidence" value="ECO:0007669"/>
    <property type="project" value="TreeGrafter"/>
</dbReference>
<keyword evidence="6" id="KW-0312">Gluconeogenesis</keyword>
<gene>
    <name evidence="12" type="ORF">IFR04_016234</name>
</gene>
<dbReference type="InterPro" id="IPR001926">
    <property type="entry name" value="TrpB-like_PALP"/>
</dbReference>
<comment type="caution">
    <text evidence="12">The sequence shown here is derived from an EMBL/GenBank/DDBJ whole genome shotgun (WGS) entry which is preliminary data.</text>
</comment>
<comment type="pathway">
    <text evidence="3">Carbohydrate biosynthesis; gluconeogenesis.</text>
</comment>
<evidence type="ECO:0000259" key="11">
    <source>
        <dbReference type="Pfam" id="PF00291"/>
    </source>
</evidence>
<evidence type="ECO:0000256" key="2">
    <source>
        <dbReference type="ARBA" id="ARBA00004496"/>
    </source>
</evidence>
<evidence type="ECO:0000256" key="6">
    <source>
        <dbReference type="ARBA" id="ARBA00022432"/>
    </source>
</evidence>
<comment type="catalytic activity">
    <reaction evidence="10">
        <text>L-serine = pyruvate + NH4(+)</text>
        <dbReference type="Rhea" id="RHEA:19169"/>
        <dbReference type="ChEBI" id="CHEBI:15361"/>
        <dbReference type="ChEBI" id="CHEBI:28938"/>
        <dbReference type="ChEBI" id="CHEBI:33384"/>
        <dbReference type="EC" id="4.3.1.17"/>
    </reaction>
</comment>
<comment type="cofactor">
    <cofactor evidence="1">
        <name>pyridoxal 5'-phosphate</name>
        <dbReference type="ChEBI" id="CHEBI:597326"/>
    </cofactor>
</comment>
<dbReference type="Gene3D" id="3.40.50.1100">
    <property type="match status" value="2"/>
</dbReference>
<evidence type="ECO:0000256" key="8">
    <source>
        <dbReference type="ARBA" id="ARBA00022898"/>
    </source>
</evidence>
<organism evidence="12 13">
    <name type="scientific">Cadophora malorum</name>
    <dbReference type="NCBI Taxonomy" id="108018"/>
    <lineage>
        <taxon>Eukaryota</taxon>
        <taxon>Fungi</taxon>
        <taxon>Dikarya</taxon>
        <taxon>Ascomycota</taxon>
        <taxon>Pezizomycotina</taxon>
        <taxon>Leotiomycetes</taxon>
        <taxon>Helotiales</taxon>
        <taxon>Ploettnerulaceae</taxon>
        <taxon>Cadophora</taxon>
    </lineage>
</organism>
<dbReference type="GO" id="GO:0004794">
    <property type="term" value="F:threonine deaminase activity"/>
    <property type="evidence" value="ECO:0007669"/>
    <property type="project" value="TreeGrafter"/>
</dbReference>
<dbReference type="AlphaFoldDB" id="A0A8H7T1M3"/>
<comment type="similarity">
    <text evidence="4">Belongs to the serine/threonine dehydratase family.</text>
</comment>
<keyword evidence="13" id="KW-1185">Reference proteome</keyword>
<keyword evidence="7" id="KW-0963">Cytoplasm</keyword>
<keyword evidence="9" id="KW-0456">Lyase</keyword>
<dbReference type="Pfam" id="PF00291">
    <property type="entry name" value="PALP"/>
    <property type="match status" value="1"/>
</dbReference>
<dbReference type="Proteomes" id="UP000664132">
    <property type="component" value="Unassembled WGS sequence"/>
</dbReference>
<dbReference type="PANTHER" id="PTHR48078">
    <property type="entry name" value="THREONINE DEHYDRATASE, MITOCHONDRIAL-RELATED"/>
    <property type="match status" value="1"/>
</dbReference>
<evidence type="ECO:0000256" key="10">
    <source>
        <dbReference type="ARBA" id="ARBA00049406"/>
    </source>
</evidence>
<keyword evidence="8" id="KW-0663">Pyridoxal phosphate</keyword>
<dbReference type="EMBL" id="JAFJYH010000636">
    <property type="protein sequence ID" value="KAG4410628.1"/>
    <property type="molecule type" value="Genomic_DNA"/>
</dbReference>
<protein>
    <recommendedName>
        <fullName evidence="5">L-serine ammonia-lyase</fullName>
        <ecNumber evidence="5">4.3.1.17</ecNumber>
    </recommendedName>
</protein>
<feature type="domain" description="Tryptophan synthase beta chain-like PALP" evidence="11">
    <location>
        <begin position="6"/>
        <end position="298"/>
    </location>
</feature>
<dbReference type="GO" id="GO:0006565">
    <property type="term" value="P:L-serine catabolic process"/>
    <property type="evidence" value="ECO:0007669"/>
    <property type="project" value="TreeGrafter"/>
</dbReference>
<dbReference type="GO" id="GO:0003941">
    <property type="term" value="F:L-serine ammonia-lyase activity"/>
    <property type="evidence" value="ECO:0007669"/>
    <property type="project" value="UniProtKB-EC"/>
</dbReference>
<sequence length="391" mass="42184">MPENLWTRTPLVESPSLSSAAGCRIFLKLDNYQPSGSFKYRGISHLMQSAVLNRSSELLSHLHYYCSSGGNAGIACATAARSMGYPATVVIPLATSPFMVNKIRSLGAIVHQVGASWADADRYLKENLLSKDPYGFYVPPFDNPIIWEGASSMFEEVYEQMEDEEGIDGVVCSVGGGSLLTGIMTAIDRNFTPSLRRPQPPRVLAVETRGAESLSASLKGGKHITLPKISSIATSLGVVRVASRAYELAQRSNVTSLVLSDAEAAMGSVRFAEDENVLVEVSCGVGLAAVYNGELRKAMGSDMSDEDWREMKIVVAVCGGSDVTPDLLEKYKQKYAAEAPGVMKRTPEEGISFGNFAGRRCSQSLGVLGFDISLSEKEDTLYSVRPYEVAC</sequence>
<reference evidence="12" key="1">
    <citation type="submission" date="2021-02" db="EMBL/GenBank/DDBJ databases">
        <title>Genome sequence Cadophora malorum strain M34.</title>
        <authorList>
            <person name="Stefanovic E."/>
            <person name="Vu D."/>
            <person name="Scully C."/>
            <person name="Dijksterhuis J."/>
            <person name="Roader J."/>
            <person name="Houbraken J."/>
        </authorList>
    </citation>
    <scope>NUCLEOTIDE SEQUENCE</scope>
    <source>
        <strain evidence="12">M34</strain>
    </source>
</reference>
<evidence type="ECO:0000256" key="9">
    <source>
        <dbReference type="ARBA" id="ARBA00023239"/>
    </source>
</evidence>
<dbReference type="GO" id="GO:0006094">
    <property type="term" value="P:gluconeogenesis"/>
    <property type="evidence" value="ECO:0007669"/>
    <property type="project" value="UniProtKB-KW"/>
</dbReference>
<evidence type="ECO:0000313" key="13">
    <source>
        <dbReference type="Proteomes" id="UP000664132"/>
    </source>
</evidence>
<name>A0A8H7T1M3_9HELO</name>
<dbReference type="OrthoDB" id="7773036at2759"/>
<dbReference type="GO" id="GO:0005737">
    <property type="term" value="C:cytoplasm"/>
    <property type="evidence" value="ECO:0007669"/>
    <property type="project" value="UniProtKB-SubCell"/>
</dbReference>
<accession>A0A8H7T1M3</accession>